<dbReference type="InterPro" id="IPR000167">
    <property type="entry name" value="Dehydrin"/>
</dbReference>
<dbReference type="GO" id="GO:0005829">
    <property type="term" value="C:cytosol"/>
    <property type="evidence" value="ECO:0007669"/>
    <property type="project" value="TreeGrafter"/>
</dbReference>
<dbReference type="PANTHER" id="PTHR33346:SF14">
    <property type="entry name" value="DEHYDRIN XERO 2"/>
    <property type="match status" value="1"/>
</dbReference>
<dbReference type="PROSITE" id="PS00823">
    <property type="entry name" value="DEHYDRIN_2"/>
    <property type="match status" value="1"/>
</dbReference>
<evidence type="ECO:0000256" key="3">
    <source>
        <dbReference type="SAM" id="MobiDB-lite"/>
    </source>
</evidence>
<gene>
    <name evidence="4" type="ORF">Tci_005756</name>
</gene>
<organism evidence="4">
    <name type="scientific">Tanacetum cinerariifolium</name>
    <name type="common">Dalmatian daisy</name>
    <name type="synonym">Chrysanthemum cinerariifolium</name>
    <dbReference type="NCBI Taxonomy" id="118510"/>
    <lineage>
        <taxon>Eukaryota</taxon>
        <taxon>Viridiplantae</taxon>
        <taxon>Streptophyta</taxon>
        <taxon>Embryophyta</taxon>
        <taxon>Tracheophyta</taxon>
        <taxon>Spermatophyta</taxon>
        <taxon>Magnoliopsida</taxon>
        <taxon>eudicotyledons</taxon>
        <taxon>Gunneridae</taxon>
        <taxon>Pentapetalae</taxon>
        <taxon>asterids</taxon>
        <taxon>campanulids</taxon>
        <taxon>Asterales</taxon>
        <taxon>Asteraceae</taxon>
        <taxon>Asteroideae</taxon>
        <taxon>Anthemideae</taxon>
        <taxon>Anthemidinae</taxon>
        <taxon>Tanacetum</taxon>
    </lineage>
</organism>
<reference evidence="4" key="1">
    <citation type="journal article" date="2019" name="Sci. Rep.">
        <title>Draft genome of Tanacetum cinerariifolium, the natural source of mosquito coil.</title>
        <authorList>
            <person name="Yamashiro T."/>
            <person name="Shiraishi A."/>
            <person name="Satake H."/>
            <person name="Nakayama K."/>
        </authorList>
    </citation>
    <scope>NUCLEOTIDE SEQUENCE</scope>
</reference>
<dbReference type="AlphaFoldDB" id="A0A6L2J9U8"/>
<protein>
    <submittedName>
        <fullName evidence="4">Dehydrin</fullName>
    </submittedName>
</protein>
<dbReference type="InterPro" id="IPR030513">
    <property type="entry name" value="Dehydrin_CS"/>
</dbReference>
<comment type="caution">
    <text evidence="4">The sequence shown here is derived from an EMBL/GenBank/DDBJ whole genome shotgun (WGS) entry which is preliminary data.</text>
</comment>
<dbReference type="GO" id="GO:0009737">
    <property type="term" value="P:response to abscisic acid"/>
    <property type="evidence" value="ECO:0007669"/>
    <property type="project" value="TreeGrafter"/>
</dbReference>
<sequence length="321" mass="35086">MAQYGEQYMKQEGHETNEHAQNQLHSTAGHDVGGTGTNVHSTMSIGHDVGGMGTNVHSTTTGQYIGGTGANMGIGGGHGYVEGKQGVVEQIKEKLPGGDHGSDEHTTHAATTVGGGEYGNVGEEGHEKKGLMDKIKDKIPGVGNHDLSSYAGSELGSELTFLAGSELGSELTFFAGSELGLASYRPSMLDRFDFASWKQRIRLYSRGKENEVNILKSIDEGPFQMGTLRETLTERTEGALHLGPERPRVYSDLTSEEKDMYNAKIRVTNILLQGLSKDIYALINHYNDAKDIWDNVKMLLKGSRLTKEDRESQLHDDFKHF</sequence>
<comment type="similarity">
    <text evidence="1 2">Belongs to the plant dehydrin family.</text>
</comment>
<feature type="region of interest" description="Disordered" evidence="3">
    <location>
        <begin position="96"/>
        <end position="120"/>
    </location>
</feature>
<dbReference type="GO" id="GO:0009414">
    <property type="term" value="P:response to water deprivation"/>
    <property type="evidence" value="ECO:0007669"/>
    <property type="project" value="TreeGrafter"/>
</dbReference>
<feature type="compositionally biased region" description="Basic and acidic residues" evidence="3">
    <location>
        <begin position="96"/>
        <end position="107"/>
    </location>
</feature>
<accession>A0A6L2J9U8</accession>
<name>A0A6L2J9U8_TANCI</name>
<dbReference type="EMBL" id="BKCJ010000502">
    <property type="protein sequence ID" value="GEU33778.1"/>
    <property type="molecule type" value="Genomic_DNA"/>
</dbReference>
<dbReference type="PANTHER" id="PTHR33346">
    <property type="entry name" value="DEHYDRIN XERO 2-RELATED"/>
    <property type="match status" value="1"/>
</dbReference>
<evidence type="ECO:0000256" key="2">
    <source>
        <dbReference type="RuleBase" id="RU003995"/>
    </source>
</evidence>
<evidence type="ECO:0000313" key="4">
    <source>
        <dbReference type="EMBL" id="GEU33778.1"/>
    </source>
</evidence>
<dbReference type="GO" id="GO:0009631">
    <property type="term" value="P:cold acclimation"/>
    <property type="evidence" value="ECO:0007669"/>
    <property type="project" value="TreeGrafter"/>
</dbReference>
<dbReference type="Pfam" id="PF00257">
    <property type="entry name" value="Dehydrin"/>
    <property type="match status" value="1"/>
</dbReference>
<proteinExistence type="inferred from homology"/>
<evidence type="ECO:0000256" key="1">
    <source>
        <dbReference type="ARBA" id="ARBA00008403"/>
    </source>
</evidence>